<evidence type="ECO:0000256" key="1">
    <source>
        <dbReference type="ARBA" id="ARBA00009391"/>
    </source>
</evidence>
<dbReference type="PANTHER" id="PTHR45900:SF1">
    <property type="entry name" value="MITOCHONDRIAL DNA REPAIR PROTEIN RECA HOMOLOG-RELATED"/>
    <property type="match status" value="1"/>
</dbReference>
<dbReference type="PROSITE" id="PS00321">
    <property type="entry name" value="RECA_1"/>
    <property type="match status" value="1"/>
</dbReference>
<evidence type="ECO:0000256" key="3">
    <source>
        <dbReference type="ARBA" id="ARBA00022741"/>
    </source>
</evidence>
<dbReference type="InterPro" id="IPR027417">
    <property type="entry name" value="P-loop_NTPase"/>
</dbReference>
<evidence type="ECO:0000313" key="13">
    <source>
        <dbReference type="Proteomes" id="UP000000742"/>
    </source>
</evidence>
<dbReference type="GO" id="GO:0005524">
    <property type="term" value="F:ATP binding"/>
    <property type="evidence" value="ECO:0007669"/>
    <property type="project" value="UniProtKB-UniRule"/>
</dbReference>
<protein>
    <recommendedName>
        <fullName evidence="2 7">Protein RecA</fullName>
    </recommendedName>
    <alternativeName>
        <fullName evidence="7 8">Recombinase A</fullName>
    </alternativeName>
</protein>
<feature type="domain" description="RecA family profile 2" evidence="11">
    <location>
        <begin position="244"/>
        <end position="317"/>
    </location>
</feature>
<comment type="similarity">
    <text evidence="1 7 9">Belongs to the RecA family.</text>
</comment>
<evidence type="ECO:0000259" key="11">
    <source>
        <dbReference type="PROSITE" id="PS50163"/>
    </source>
</evidence>
<keyword evidence="7" id="KW-0963">Cytoplasm</keyword>
<keyword evidence="7 8" id="KW-0234">DNA repair</keyword>
<dbReference type="AlphaFoldDB" id="B7GJN3"/>
<dbReference type="GO" id="GO:0005829">
    <property type="term" value="C:cytosol"/>
    <property type="evidence" value="ECO:0007669"/>
    <property type="project" value="TreeGrafter"/>
</dbReference>
<keyword evidence="7 8" id="KW-0742">SOS response</keyword>
<feature type="binding site" evidence="7">
    <location>
        <begin position="110"/>
        <end position="117"/>
    </location>
    <ligand>
        <name>ATP</name>
        <dbReference type="ChEBI" id="CHEBI:30616"/>
    </ligand>
</feature>
<dbReference type="InterPro" id="IPR023400">
    <property type="entry name" value="RecA_C_sf"/>
</dbReference>
<evidence type="ECO:0000256" key="9">
    <source>
        <dbReference type="RuleBase" id="RU004527"/>
    </source>
</evidence>
<evidence type="ECO:0000256" key="7">
    <source>
        <dbReference type="HAMAP-Rule" id="MF_00268"/>
    </source>
</evidence>
<dbReference type="Pfam" id="PF21096">
    <property type="entry name" value="RecA_C"/>
    <property type="match status" value="1"/>
</dbReference>
<keyword evidence="5 7" id="KW-0238">DNA-binding</keyword>
<dbReference type="Gene3D" id="3.40.50.300">
    <property type="entry name" value="P-loop containing nucleotide triphosphate hydrolases"/>
    <property type="match status" value="1"/>
</dbReference>
<accession>B7GJN3</accession>
<dbReference type="InterPro" id="IPR020588">
    <property type="entry name" value="RecA_ATP-bd"/>
</dbReference>
<dbReference type="Proteomes" id="UP000000742">
    <property type="component" value="Chromosome"/>
</dbReference>
<dbReference type="PROSITE" id="PS50162">
    <property type="entry name" value="RECA_2"/>
    <property type="match status" value="1"/>
</dbReference>
<dbReference type="CDD" id="cd00983">
    <property type="entry name" value="RecA"/>
    <property type="match status" value="1"/>
</dbReference>
<evidence type="ECO:0000256" key="5">
    <source>
        <dbReference type="ARBA" id="ARBA00023125"/>
    </source>
</evidence>
<dbReference type="GO" id="GO:0006281">
    <property type="term" value="P:DNA repair"/>
    <property type="evidence" value="ECO:0007669"/>
    <property type="project" value="UniProtKB-UniRule"/>
</dbReference>
<dbReference type="GO" id="GO:0003697">
    <property type="term" value="F:single-stranded DNA binding"/>
    <property type="evidence" value="ECO:0007669"/>
    <property type="project" value="UniProtKB-UniRule"/>
</dbReference>
<evidence type="ECO:0000256" key="4">
    <source>
        <dbReference type="ARBA" id="ARBA00022840"/>
    </source>
</evidence>
<comment type="function">
    <text evidence="7">Can catalyze the hydrolysis of ATP in the presence of single-stranded DNA, the ATP-dependent uptake of single-stranded DNA by duplex DNA, and the ATP-dependent hybridization of homologous single-stranded DNAs. It interacts with LexA causing its activation and leading to its autocatalytic cleavage.</text>
</comment>
<keyword evidence="3 7" id="KW-0547">Nucleotide-binding</keyword>
<dbReference type="HAMAP" id="MF_00268">
    <property type="entry name" value="RecA"/>
    <property type="match status" value="1"/>
</dbReference>
<dbReference type="PANTHER" id="PTHR45900">
    <property type="entry name" value="RECA"/>
    <property type="match status" value="1"/>
</dbReference>
<keyword evidence="6 7" id="KW-0233">DNA recombination</keyword>
<dbReference type="SUPFAM" id="SSF52540">
    <property type="entry name" value="P-loop containing nucleoside triphosphate hydrolases"/>
    <property type="match status" value="1"/>
</dbReference>
<dbReference type="PRINTS" id="PR00142">
    <property type="entry name" value="RECA"/>
</dbReference>
<dbReference type="InterPro" id="IPR020587">
    <property type="entry name" value="RecA_monomer-monomer_interface"/>
</dbReference>
<dbReference type="eggNOG" id="COG0468">
    <property type="taxonomic scope" value="Bacteria"/>
</dbReference>
<dbReference type="GO" id="GO:0003684">
    <property type="term" value="F:damaged DNA binding"/>
    <property type="evidence" value="ECO:0007669"/>
    <property type="project" value="UniProtKB-UniRule"/>
</dbReference>
<dbReference type="Pfam" id="PF00154">
    <property type="entry name" value="RecA_N"/>
    <property type="match status" value="1"/>
</dbReference>
<comment type="subcellular location">
    <subcellularLocation>
        <location evidence="7">Cytoplasm</location>
    </subcellularLocation>
</comment>
<dbReference type="STRING" id="491915.Aflv_1530"/>
<dbReference type="SUPFAM" id="SSF54752">
    <property type="entry name" value="RecA protein, C-terminal domain"/>
    <property type="match status" value="1"/>
</dbReference>
<organism evidence="12 13">
    <name type="scientific">Anoxybacillus flavithermus (strain DSM 21510 / WK1)</name>
    <dbReference type="NCBI Taxonomy" id="491915"/>
    <lineage>
        <taxon>Bacteria</taxon>
        <taxon>Bacillati</taxon>
        <taxon>Bacillota</taxon>
        <taxon>Bacilli</taxon>
        <taxon>Bacillales</taxon>
        <taxon>Anoxybacillaceae</taxon>
        <taxon>Anoxybacillus</taxon>
    </lineage>
</organism>
<dbReference type="HOGENOM" id="CLU_040469_3_2_9"/>
<dbReference type="PROSITE" id="PS50163">
    <property type="entry name" value="RECA_3"/>
    <property type="match status" value="1"/>
</dbReference>
<dbReference type="InterPro" id="IPR049261">
    <property type="entry name" value="RecA-like_C"/>
</dbReference>
<evidence type="ECO:0000313" key="12">
    <source>
        <dbReference type="EMBL" id="ACJ33896.1"/>
    </source>
</evidence>
<dbReference type="InterPro" id="IPR003593">
    <property type="entry name" value="AAA+_ATPase"/>
</dbReference>
<keyword evidence="4 7" id="KW-0067">ATP-binding</keyword>
<evidence type="ECO:0000259" key="10">
    <source>
        <dbReference type="PROSITE" id="PS50162"/>
    </source>
</evidence>
<dbReference type="InterPro" id="IPR020584">
    <property type="entry name" value="DNA_recomb/repair_RecA_CS"/>
</dbReference>
<dbReference type="FunFam" id="3.40.50.300:FF:000087">
    <property type="entry name" value="Recombinase RecA"/>
    <property type="match status" value="1"/>
</dbReference>
<evidence type="ECO:0000256" key="8">
    <source>
        <dbReference type="RuleBase" id="RU000526"/>
    </source>
</evidence>
<dbReference type="SMART" id="SM00382">
    <property type="entry name" value="AAA"/>
    <property type="match status" value="1"/>
</dbReference>
<feature type="domain" description="RecA family profile 1" evidence="10">
    <location>
        <begin position="80"/>
        <end position="239"/>
    </location>
</feature>
<evidence type="ECO:0000256" key="2">
    <source>
        <dbReference type="ARBA" id="ARBA00015553"/>
    </source>
</evidence>
<sequence length="391" mass="42725">MLLFTTIVALIYEHLFVFFLANKQKTCIVISSSHCFIFCKYKGGVSLNDRQAALEQALKQIEKQFGKGSIMKLGEQTDRQISTVSSGSLALDIALGVGGYPRGRIIEIYGPESSGKTTVALHAIAEVQKQGGQAAFIDAEHALDPVYAEKLGVNIDELLLSQPDTGEQALEIAEALVRSGAVDIIVIDSVAALVPKAEIEGEMGDAHVGLQARLMSQALRKLSGAINKSKTIAIFINQIREKVGVMFGNPETTPGGRALKFYASVRLEVRRAEQIKQGNDMVGNKTKIKVVKNKVAPPFKTADVDIMYGEGISKEGEIIDMGAELDIIQKSGAWYSYKDERLGQGRENAKQFLKENPHIMEEIAREIRQHYGITTGASATPVREDDLDFLE</sequence>
<dbReference type="KEGG" id="afl:Aflv_1530"/>
<dbReference type="NCBIfam" id="TIGR02012">
    <property type="entry name" value="tigrfam_recA"/>
    <property type="match status" value="1"/>
</dbReference>
<dbReference type="InterPro" id="IPR013765">
    <property type="entry name" value="DNA_recomb/repair_RecA"/>
</dbReference>
<evidence type="ECO:0000256" key="6">
    <source>
        <dbReference type="ARBA" id="ARBA00023172"/>
    </source>
</evidence>
<proteinExistence type="inferred from homology"/>
<dbReference type="InterPro" id="IPR049428">
    <property type="entry name" value="RecA-like_N"/>
</dbReference>
<dbReference type="EMBL" id="CP000922">
    <property type="protein sequence ID" value="ACJ33896.1"/>
    <property type="molecule type" value="Genomic_DNA"/>
</dbReference>
<keyword evidence="7 9" id="KW-0227">DNA damage</keyword>
<reference evidence="12 13" key="1">
    <citation type="journal article" date="2008" name="Genome Biol.">
        <title>Encapsulated in silica: genome, proteome and physiology of the thermophilic bacterium Anoxybacillus flavithermus WK1.</title>
        <authorList>
            <person name="Saw J.H."/>
            <person name="Mountain B.W."/>
            <person name="Feng L."/>
            <person name="Omelchenko M.V."/>
            <person name="Hou S."/>
            <person name="Saito J.A."/>
            <person name="Stott M.B."/>
            <person name="Li D."/>
            <person name="Zhao G."/>
            <person name="Wu J."/>
            <person name="Galperin M.Y."/>
            <person name="Koonin E.V."/>
            <person name="Makarova K.S."/>
            <person name="Wolf Y.I."/>
            <person name="Rigden D.J."/>
            <person name="Dunfield P.F."/>
            <person name="Wang L."/>
            <person name="Alam M."/>
        </authorList>
    </citation>
    <scope>NUCLEOTIDE SEQUENCE [LARGE SCALE GENOMIC DNA]</scope>
    <source>
        <strain evidence="13">DSM 21510 / WK1</strain>
    </source>
</reference>
<name>B7GJN3_ANOFW</name>
<dbReference type="GO" id="GO:0009432">
    <property type="term" value="P:SOS response"/>
    <property type="evidence" value="ECO:0007669"/>
    <property type="project" value="UniProtKB-UniRule"/>
</dbReference>
<gene>
    <name evidence="7 12" type="primary">recA</name>
    <name evidence="12" type="ordered locus">Aflv_1530</name>
</gene>
<dbReference type="GO" id="GO:0140664">
    <property type="term" value="F:ATP-dependent DNA damage sensor activity"/>
    <property type="evidence" value="ECO:0007669"/>
    <property type="project" value="InterPro"/>
</dbReference>
<dbReference type="GO" id="GO:0006310">
    <property type="term" value="P:DNA recombination"/>
    <property type="evidence" value="ECO:0007669"/>
    <property type="project" value="UniProtKB-UniRule"/>
</dbReference>